<dbReference type="UniPathway" id="UPA00538">
    <property type="reaction ID" value="UER00593"/>
</dbReference>
<dbReference type="AlphaFoldDB" id="A0A1M3KX94"/>
<keyword evidence="3 9" id="KW-0808">Transferase</keyword>
<evidence type="ECO:0000256" key="2">
    <source>
        <dbReference type="ARBA" id="ARBA00022490"/>
    </source>
</evidence>
<name>A0A1M3KX94_9BACT</name>
<dbReference type="FunFam" id="3.20.20.70:FF:000040">
    <property type="entry name" value="Lipoyl synthase"/>
    <property type="match status" value="1"/>
</dbReference>
<feature type="domain" description="Radical SAM core" evidence="10">
    <location>
        <begin position="61"/>
        <end position="275"/>
    </location>
</feature>
<organism evidence="11 12">
    <name type="scientific">Candidatus Kapaibacterium thiocyanatum</name>
    <dbReference type="NCBI Taxonomy" id="1895771"/>
    <lineage>
        <taxon>Bacteria</taxon>
        <taxon>Pseudomonadati</taxon>
        <taxon>Candidatus Kapaibacteriota</taxon>
        <taxon>Candidatus Kapaibacteriia</taxon>
        <taxon>Candidatus Kapaibacteriales</taxon>
        <taxon>Candidatus Kapaibacteriaceae</taxon>
        <taxon>Candidatus Kapaibacterium</taxon>
    </lineage>
</organism>
<dbReference type="EC" id="2.8.1.8" evidence="9"/>
<keyword evidence="6 9" id="KW-0408">Iron</keyword>
<comment type="caution">
    <text evidence="11">The sequence shown here is derived from an EMBL/GenBank/DDBJ whole genome shotgun (WGS) entry which is preliminary data.</text>
</comment>
<evidence type="ECO:0000256" key="8">
    <source>
        <dbReference type="ARBA" id="ARBA00047326"/>
    </source>
</evidence>
<dbReference type="NCBIfam" id="NF009544">
    <property type="entry name" value="PRK12928.1"/>
    <property type="match status" value="1"/>
</dbReference>
<dbReference type="PIRSF" id="PIRSF005963">
    <property type="entry name" value="Lipoyl_synth"/>
    <property type="match status" value="1"/>
</dbReference>
<dbReference type="Pfam" id="PF16881">
    <property type="entry name" value="LIAS_N"/>
    <property type="match status" value="1"/>
</dbReference>
<dbReference type="SUPFAM" id="SSF102114">
    <property type="entry name" value="Radical SAM enzymes"/>
    <property type="match status" value="1"/>
</dbReference>
<dbReference type="PANTHER" id="PTHR10949:SF0">
    <property type="entry name" value="LIPOYL SYNTHASE, MITOCHONDRIAL"/>
    <property type="match status" value="1"/>
</dbReference>
<dbReference type="InterPro" id="IPR058240">
    <property type="entry name" value="rSAM_sf"/>
</dbReference>
<feature type="binding site" evidence="9">
    <location>
        <position position="49"/>
    </location>
    <ligand>
        <name>[4Fe-4S] cluster</name>
        <dbReference type="ChEBI" id="CHEBI:49883"/>
        <label>1</label>
    </ligand>
</feature>
<evidence type="ECO:0000256" key="5">
    <source>
        <dbReference type="ARBA" id="ARBA00022723"/>
    </source>
</evidence>
<feature type="binding site" evidence="9">
    <location>
        <position position="79"/>
    </location>
    <ligand>
        <name>[4Fe-4S] cluster</name>
        <dbReference type="ChEBI" id="CHEBI:49883"/>
        <label>2</label>
        <note>4Fe-4S-S-AdoMet</note>
    </ligand>
</feature>
<accession>A0A1M3KX94</accession>
<evidence type="ECO:0000256" key="6">
    <source>
        <dbReference type="ARBA" id="ARBA00023004"/>
    </source>
</evidence>
<dbReference type="NCBIfam" id="NF004019">
    <property type="entry name" value="PRK05481.1"/>
    <property type="match status" value="1"/>
</dbReference>
<evidence type="ECO:0000259" key="10">
    <source>
        <dbReference type="PROSITE" id="PS51918"/>
    </source>
</evidence>
<protein>
    <recommendedName>
        <fullName evidence="9">Lipoyl synthase</fullName>
        <ecNumber evidence="9">2.8.1.8</ecNumber>
    </recommendedName>
    <alternativeName>
        <fullName evidence="9">Lip-syn</fullName>
        <shortName evidence="9">LS</shortName>
    </alternativeName>
    <alternativeName>
        <fullName evidence="9">Lipoate synthase</fullName>
    </alternativeName>
    <alternativeName>
        <fullName evidence="9">Lipoic acid synthase</fullName>
    </alternativeName>
    <alternativeName>
        <fullName evidence="9">Sulfur insertion protein LipA</fullName>
    </alternativeName>
</protein>
<dbReference type="STRING" id="1895771.BGO89_10990"/>
<comment type="similarity">
    <text evidence="9">Belongs to the radical SAM superfamily. Lipoyl synthase family.</text>
</comment>
<keyword evidence="7 9" id="KW-0411">Iron-sulfur</keyword>
<sequence>MLSLPVIQPNEQQLPNGRRPEWLKVRAPGGEDYARVKSMMRTKALHTVCEEARCPNITECWNAGTATFMIGGDTCTRSCGFCAVKTGRPMPMDDGEPLRVAEAIQAMNLKHAVITSVNRDERKDGGSELWAATIRESRKLNPDTTMEVLIPDFKGNMENLQRVVDAHPDILAHNTETVPRLYRRVRPQGKYHWTLALLEEAKRQGMRTKTGIMLGLGETPEEVVQTMKDLVAVGTDILTLGQYLQPTKNHLPVDRFVHPDEFARYKQIGLEMGFDYVESGPLVRSSYHAERHL</sequence>
<dbReference type="GO" id="GO:0046872">
    <property type="term" value="F:metal ion binding"/>
    <property type="evidence" value="ECO:0007669"/>
    <property type="project" value="UniProtKB-KW"/>
</dbReference>
<feature type="binding site" evidence="9">
    <location>
        <position position="60"/>
    </location>
    <ligand>
        <name>[4Fe-4S] cluster</name>
        <dbReference type="ChEBI" id="CHEBI:49883"/>
        <label>1</label>
    </ligand>
</feature>
<comment type="cofactor">
    <cofactor evidence="9">
        <name>[4Fe-4S] cluster</name>
        <dbReference type="ChEBI" id="CHEBI:49883"/>
    </cofactor>
    <text evidence="9">Binds 2 [4Fe-4S] clusters per subunit. One cluster is coordinated with 3 cysteines and an exchangeable S-adenosyl-L-methionine.</text>
</comment>
<dbReference type="InterPro" id="IPR003698">
    <property type="entry name" value="Lipoyl_synth"/>
</dbReference>
<feature type="binding site" evidence="9">
    <location>
        <position position="75"/>
    </location>
    <ligand>
        <name>[4Fe-4S] cluster</name>
        <dbReference type="ChEBI" id="CHEBI:49883"/>
        <label>2</label>
        <note>4Fe-4S-S-AdoMet</note>
    </ligand>
</feature>
<dbReference type="InterPro" id="IPR007197">
    <property type="entry name" value="rSAM"/>
</dbReference>
<dbReference type="PROSITE" id="PS51918">
    <property type="entry name" value="RADICAL_SAM"/>
    <property type="match status" value="1"/>
</dbReference>
<evidence type="ECO:0000313" key="12">
    <source>
        <dbReference type="Proteomes" id="UP000184233"/>
    </source>
</evidence>
<dbReference type="PANTHER" id="PTHR10949">
    <property type="entry name" value="LIPOYL SYNTHASE"/>
    <property type="match status" value="1"/>
</dbReference>
<evidence type="ECO:0000256" key="9">
    <source>
        <dbReference type="HAMAP-Rule" id="MF_00206"/>
    </source>
</evidence>
<dbReference type="GO" id="GO:0016992">
    <property type="term" value="F:lipoate synthase activity"/>
    <property type="evidence" value="ECO:0007669"/>
    <property type="project" value="UniProtKB-UniRule"/>
</dbReference>
<dbReference type="InterPro" id="IPR031691">
    <property type="entry name" value="LIAS_N"/>
</dbReference>
<feature type="binding site" evidence="9">
    <location>
        <position position="54"/>
    </location>
    <ligand>
        <name>[4Fe-4S] cluster</name>
        <dbReference type="ChEBI" id="CHEBI:49883"/>
        <label>1</label>
    </ligand>
</feature>
<dbReference type="SMART" id="SM00729">
    <property type="entry name" value="Elp3"/>
    <property type="match status" value="1"/>
</dbReference>
<keyword evidence="4 9" id="KW-0949">S-adenosyl-L-methionine</keyword>
<evidence type="ECO:0000256" key="4">
    <source>
        <dbReference type="ARBA" id="ARBA00022691"/>
    </source>
</evidence>
<evidence type="ECO:0000256" key="7">
    <source>
        <dbReference type="ARBA" id="ARBA00023014"/>
    </source>
</evidence>
<dbReference type="GO" id="GO:0051539">
    <property type="term" value="F:4 iron, 4 sulfur cluster binding"/>
    <property type="evidence" value="ECO:0007669"/>
    <property type="project" value="UniProtKB-UniRule"/>
</dbReference>
<keyword evidence="1 9" id="KW-0004">4Fe-4S</keyword>
<feature type="binding site" evidence="9">
    <location>
        <position position="82"/>
    </location>
    <ligand>
        <name>[4Fe-4S] cluster</name>
        <dbReference type="ChEBI" id="CHEBI:49883"/>
        <label>2</label>
        <note>4Fe-4S-S-AdoMet</note>
    </ligand>
</feature>
<evidence type="ECO:0000256" key="1">
    <source>
        <dbReference type="ARBA" id="ARBA00022485"/>
    </source>
</evidence>
<dbReference type="SFLD" id="SFLDS00029">
    <property type="entry name" value="Radical_SAM"/>
    <property type="match status" value="1"/>
</dbReference>
<evidence type="ECO:0000256" key="3">
    <source>
        <dbReference type="ARBA" id="ARBA00022679"/>
    </source>
</evidence>
<feature type="binding site" evidence="9">
    <location>
        <position position="286"/>
    </location>
    <ligand>
        <name>[4Fe-4S] cluster</name>
        <dbReference type="ChEBI" id="CHEBI:49883"/>
        <label>1</label>
    </ligand>
</feature>
<dbReference type="SFLD" id="SFLDG01058">
    <property type="entry name" value="lipoyl_synthase_like"/>
    <property type="match status" value="1"/>
</dbReference>
<comment type="catalytic activity">
    <reaction evidence="8 9">
        <text>[[Fe-S] cluster scaffold protein carrying a second [4Fe-4S](2+) cluster] + N(6)-octanoyl-L-lysyl-[protein] + 2 oxidized [2Fe-2S]-[ferredoxin] + 2 S-adenosyl-L-methionine + 4 H(+) = [[Fe-S] cluster scaffold protein] + N(6)-[(R)-dihydrolipoyl]-L-lysyl-[protein] + 4 Fe(3+) + 2 hydrogen sulfide + 2 5'-deoxyadenosine + 2 L-methionine + 2 reduced [2Fe-2S]-[ferredoxin]</text>
        <dbReference type="Rhea" id="RHEA:16585"/>
        <dbReference type="Rhea" id="RHEA-COMP:9928"/>
        <dbReference type="Rhea" id="RHEA-COMP:10000"/>
        <dbReference type="Rhea" id="RHEA-COMP:10001"/>
        <dbReference type="Rhea" id="RHEA-COMP:10475"/>
        <dbReference type="Rhea" id="RHEA-COMP:14568"/>
        <dbReference type="Rhea" id="RHEA-COMP:14569"/>
        <dbReference type="ChEBI" id="CHEBI:15378"/>
        <dbReference type="ChEBI" id="CHEBI:17319"/>
        <dbReference type="ChEBI" id="CHEBI:29034"/>
        <dbReference type="ChEBI" id="CHEBI:29919"/>
        <dbReference type="ChEBI" id="CHEBI:33722"/>
        <dbReference type="ChEBI" id="CHEBI:33737"/>
        <dbReference type="ChEBI" id="CHEBI:33738"/>
        <dbReference type="ChEBI" id="CHEBI:57844"/>
        <dbReference type="ChEBI" id="CHEBI:59789"/>
        <dbReference type="ChEBI" id="CHEBI:78809"/>
        <dbReference type="ChEBI" id="CHEBI:83100"/>
        <dbReference type="EC" id="2.8.1.8"/>
    </reaction>
</comment>
<evidence type="ECO:0000313" key="11">
    <source>
        <dbReference type="EMBL" id="OJX57028.1"/>
    </source>
</evidence>
<dbReference type="InterPro" id="IPR013785">
    <property type="entry name" value="Aldolase_TIM"/>
</dbReference>
<dbReference type="GO" id="GO:0005737">
    <property type="term" value="C:cytoplasm"/>
    <property type="evidence" value="ECO:0007669"/>
    <property type="project" value="UniProtKB-SubCell"/>
</dbReference>
<comment type="subcellular location">
    <subcellularLocation>
        <location evidence="9">Cytoplasm</location>
    </subcellularLocation>
</comment>
<gene>
    <name evidence="9" type="primary">lipA</name>
    <name evidence="11" type="ORF">BGO89_10990</name>
</gene>
<dbReference type="Gene3D" id="3.20.20.70">
    <property type="entry name" value="Aldolase class I"/>
    <property type="match status" value="1"/>
</dbReference>
<reference evidence="11 12" key="1">
    <citation type="submission" date="2016-09" db="EMBL/GenBank/DDBJ databases">
        <title>Genome-resolved meta-omics ties microbial dynamics to process performance in biotechnology for thiocyanate degradation.</title>
        <authorList>
            <person name="Kantor R.S."/>
            <person name="Huddy R.J."/>
            <person name="Iyer R."/>
            <person name="Thomas B.C."/>
            <person name="Brown C.T."/>
            <person name="Anantharaman K."/>
            <person name="Tringe S."/>
            <person name="Hettich R.L."/>
            <person name="Harrison S.T."/>
            <person name="Banfield J.F."/>
        </authorList>
    </citation>
    <scope>NUCLEOTIDE SEQUENCE [LARGE SCALE GENOMIC DNA]</scope>
    <source>
        <strain evidence="11">59-99</strain>
    </source>
</reference>
<keyword evidence="2 9" id="KW-0963">Cytoplasm</keyword>
<dbReference type="Pfam" id="PF04055">
    <property type="entry name" value="Radical_SAM"/>
    <property type="match status" value="1"/>
</dbReference>
<keyword evidence="5 9" id="KW-0479">Metal-binding</keyword>
<comment type="pathway">
    <text evidence="9">Protein modification; protein lipoylation via endogenous pathway; protein N(6)-(lipoyl)lysine from octanoyl-[acyl-carrier-protein]: step 2/2.</text>
</comment>
<dbReference type="InterPro" id="IPR006638">
    <property type="entry name" value="Elp3/MiaA/NifB-like_rSAM"/>
</dbReference>
<dbReference type="Proteomes" id="UP000184233">
    <property type="component" value="Unassembled WGS sequence"/>
</dbReference>
<dbReference type="EMBL" id="MKVH01000024">
    <property type="protein sequence ID" value="OJX57028.1"/>
    <property type="molecule type" value="Genomic_DNA"/>
</dbReference>
<dbReference type="NCBIfam" id="TIGR00510">
    <property type="entry name" value="lipA"/>
    <property type="match status" value="1"/>
</dbReference>
<proteinExistence type="inferred from homology"/>
<comment type="function">
    <text evidence="9">Catalyzes the radical-mediated insertion of two sulfur atoms into the C-6 and C-8 positions of the octanoyl moiety bound to the lipoyl domains of lipoate-dependent enzymes, thereby converting the octanoylated domains into lipoylated derivatives.</text>
</comment>
<dbReference type="HAMAP" id="MF_00206">
    <property type="entry name" value="Lipoyl_synth"/>
    <property type="match status" value="1"/>
</dbReference>
<dbReference type="SFLD" id="SFLDF00271">
    <property type="entry name" value="lipoyl_synthase"/>
    <property type="match status" value="1"/>
</dbReference>
<dbReference type="GO" id="GO:0009249">
    <property type="term" value="P:protein lipoylation"/>
    <property type="evidence" value="ECO:0007669"/>
    <property type="project" value="UniProtKB-UniRule"/>
</dbReference>